<dbReference type="WBParaSite" id="ACRNAN_scaffold3121.g6415.t1">
    <property type="protein sequence ID" value="ACRNAN_scaffold3121.g6415.t1"/>
    <property type="gene ID" value="ACRNAN_scaffold3121.g6415"/>
</dbReference>
<sequence>MSVVVTMTTMYMLMQKFKARNMSFINCIDIETGSNSSMNTSKIAIQKARLSLFNLSNHHAPEEESKKQKPKPNIVRSFSGQVCSFFKFIHKNLS</sequence>
<organism evidence="1 2">
    <name type="scientific">Acrobeloides nanus</name>
    <dbReference type="NCBI Taxonomy" id="290746"/>
    <lineage>
        <taxon>Eukaryota</taxon>
        <taxon>Metazoa</taxon>
        <taxon>Ecdysozoa</taxon>
        <taxon>Nematoda</taxon>
        <taxon>Chromadorea</taxon>
        <taxon>Rhabditida</taxon>
        <taxon>Tylenchina</taxon>
        <taxon>Cephalobomorpha</taxon>
        <taxon>Cephaloboidea</taxon>
        <taxon>Cephalobidae</taxon>
        <taxon>Acrobeloides</taxon>
    </lineage>
</organism>
<protein>
    <submittedName>
        <fullName evidence="2">Uncharacterized protein</fullName>
    </submittedName>
</protein>
<dbReference type="AlphaFoldDB" id="A0A914DNU6"/>
<evidence type="ECO:0000313" key="2">
    <source>
        <dbReference type="WBParaSite" id="ACRNAN_scaffold3121.g6415.t1"/>
    </source>
</evidence>
<dbReference type="Proteomes" id="UP000887540">
    <property type="component" value="Unplaced"/>
</dbReference>
<name>A0A914DNU6_9BILA</name>
<evidence type="ECO:0000313" key="1">
    <source>
        <dbReference type="Proteomes" id="UP000887540"/>
    </source>
</evidence>
<accession>A0A914DNU6</accession>
<proteinExistence type="predicted"/>
<reference evidence="2" key="1">
    <citation type="submission" date="2022-11" db="UniProtKB">
        <authorList>
            <consortium name="WormBaseParasite"/>
        </authorList>
    </citation>
    <scope>IDENTIFICATION</scope>
</reference>
<keyword evidence="1" id="KW-1185">Reference proteome</keyword>